<dbReference type="SUPFAM" id="SSF48179">
    <property type="entry name" value="6-phosphogluconate dehydrogenase C-terminal domain-like"/>
    <property type="match status" value="1"/>
</dbReference>
<dbReference type="Proteomes" id="UP000274117">
    <property type="component" value="Unassembled WGS sequence"/>
</dbReference>
<dbReference type="PANTHER" id="PTHR38015:SF1">
    <property type="entry name" value="OPINE DEHYDROGENASE DOMAIN-CONTAINING PROTEIN"/>
    <property type="match status" value="1"/>
</dbReference>
<comment type="caution">
    <text evidence="3">The sequence shown here is derived from an EMBL/GenBank/DDBJ whole genome shotgun (WGS) entry which is preliminary data.</text>
</comment>
<proteinExistence type="predicted"/>
<reference evidence="3 4" key="2">
    <citation type="submission" date="2018-12" db="EMBL/GenBank/DDBJ databases">
        <title>Whole-genome sequences of fifteen clinical Streptococcus suis strains isolated from pigs between 2006 and 2018.</title>
        <authorList>
            <person name="Stevens M.J.A."/>
            <person name="Cernela N."/>
            <person name="Spoerry Serrano N."/>
            <person name="Schmitt S."/>
            <person name="Schrenzel J."/>
            <person name="Stephan R."/>
        </authorList>
    </citation>
    <scope>NUCLEOTIDE SEQUENCE [LARGE SCALE GENOMIC DNA]</scope>
    <source>
        <strain evidence="3 4">PP422</strain>
    </source>
</reference>
<evidence type="ECO:0000313" key="3">
    <source>
        <dbReference type="EMBL" id="RRR53544.1"/>
    </source>
</evidence>
<protein>
    <submittedName>
        <fullName evidence="3">NAD/NADP octopine/nopaline dehydrogenase</fullName>
    </submittedName>
</protein>
<dbReference type="AlphaFoldDB" id="A0A3R8R8R9"/>
<dbReference type="GO" id="GO:0016491">
    <property type="term" value="F:oxidoreductase activity"/>
    <property type="evidence" value="ECO:0007669"/>
    <property type="project" value="InterPro"/>
</dbReference>
<dbReference type="Gene3D" id="1.10.1040.10">
    <property type="entry name" value="N-(1-d-carboxylethyl)-l-norvaline Dehydrogenase, domain 2"/>
    <property type="match status" value="1"/>
</dbReference>
<evidence type="ECO:0000313" key="4">
    <source>
        <dbReference type="Proteomes" id="UP000274117"/>
    </source>
</evidence>
<organism evidence="3 4">
    <name type="scientific">Streptococcus suis</name>
    <dbReference type="NCBI Taxonomy" id="1307"/>
    <lineage>
        <taxon>Bacteria</taxon>
        <taxon>Bacillati</taxon>
        <taxon>Bacillota</taxon>
        <taxon>Bacilli</taxon>
        <taxon>Lactobacillales</taxon>
        <taxon>Streptococcaceae</taxon>
        <taxon>Streptococcus</taxon>
    </lineage>
</organism>
<dbReference type="InterPro" id="IPR013332">
    <property type="entry name" value="KPR_N"/>
</dbReference>
<evidence type="ECO:0000259" key="2">
    <source>
        <dbReference type="Pfam" id="PF02558"/>
    </source>
</evidence>
<reference evidence="3 4" key="1">
    <citation type="submission" date="2018-11" db="EMBL/GenBank/DDBJ databases">
        <authorList>
            <person name="Stevens M.J."/>
            <person name="Cernela N."/>
            <person name="Spoerry Serrano N."/>
            <person name="Schmitt S."/>
            <person name="Schrenzel J."/>
            <person name="Stephan R."/>
        </authorList>
    </citation>
    <scope>NUCLEOTIDE SEQUENCE [LARGE SCALE GENOMIC DNA]</scope>
    <source>
        <strain evidence="3 4">PP422</strain>
    </source>
</reference>
<dbReference type="PANTHER" id="PTHR38015">
    <property type="entry name" value="BLR6086 PROTEIN"/>
    <property type="match status" value="1"/>
</dbReference>
<dbReference type="InterPro" id="IPR003421">
    <property type="entry name" value="Opine_DH"/>
</dbReference>
<sequence>MTVEEWKQAPIAILGAGAVGKAVGADSKLAGNRVHLFELPAFAGQTLKNLDKTGITLTGGQNSLYGFERSGRAFFDLVTDRIEEAVAGAKIVIVAVPSIAHDQFFEALVPVLEDGMIVHIIPDNFGSLKLRKKMRELGCQKQVIVGGWTSAPYGARIVREGGVMTPKIELKYRAITLRGAALPLTDQDIFLESSQAIGVDLLRYPKENFLSRTSILGPEYMGDDCIVPFDQQFPMAYGTGPFTIQDRYVTEDVPVGCHIYHELGKKYGVATPVIDSMIVLGSVMTGRQFFEEGLTLEDLDLAHLTKEETLAYLETGLFREREV</sequence>
<name>A0A3R8R8R9_STRSU</name>
<gene>
    <name evidence="3" type="ORF">EI998_04575</name>
</gene>
<dbReference type="Pfam" id="PF02317">
    <property type="entry name" value="Octopine_DH"/>
    <property type="match status" value="1"/>
</dbReference>
<dbReference type="InterPro" id="IPR051729">
    <property type="entry name" value="Opine/Lysopine_DH"/>
</dbReference>
<feature type="domain" description="Ketopantoate reductase N-terminal" evidence="2">
    <location>
        <begin position="11"/>
        <end position="129"/>
    </location>
</feature>
<dbReference type="EMBL" id="RSDO01000006">
    <property type="protein sequence ID" value="RRR53544.1"/>
    <property type="molecule type" value="Genomic_DNA"/>
</dbReference>
<dbReference type="SUPFAM" id="SSF51735">
    <property type="entry name" value="NAD(P)-binding Rossmann-fold domains"/>
    <property type="match status" value="1"/>
</dbReference>
<dbReference type="InterPro" id="IPR008927">
    <property type="entry name" value="6-PGluconate_DH-like_C_sf"/>
</dbReference>
<dbReference type="Gene3D" id="3.40.50.720">
    <property type="entry name" value="NAD(P)-binding Rossmann-like Domain"/>
    <property type="match status" value="1"/>
</dbReference>
<evidence type="ECO:0000259" key="1">
    <source>
        <dbReference type="Pfam" id="PF02317"/>
    </source>
</evidence>
<dbReference type="InterPro" id="IPR036291">
    <property type="entry name" value="NAD(P)-bd_dom_sf"/>
</dbReference>
<accession>A0A3R8R8R9</accession>
<feature type="domain" description="Opine dehydrogenase" evidence="1">
    <location>
        <begin position="237"/>
        <end position="284"/>
    </location>
</feature>
<dbReference type="Pfam" id="PF02558">
    <property type="entry name" value="ApbA"/>
    <property type="match status" value="1"/>
</dbReference>
<dbReference type="InterPro" id="IPR013328">
    <property type="entry name" value="6PGD_dom2"/>
</dbReference>